<dbReference type="AlphaFoldDB" id="A0A7T0C2U3"/>
<feature type="region of interest" description="Disordered" evidence="1">
    <location>
        <begin position="74"/>
        <end position="108"/>
    </location>
</feature>
<proteinExistence type="predicted"/>
<reference evidence="3" key="1">
    <citation type="submission" date="2020-02" db="EMBL/GenBank/DDBJ databases">
        <title>Genomic and physiological characterization of two novel Nitrospinaceae genera.</title>
        <authorList>
            <person name="Mueller A.J."/>
            <person name="Jung M.-Y."/>
            <person name="Strachan C.R."/>
            <person name="Herbold C.W."/>
            <person name="Kirkegaard R.H."/>
            <person name="Daims H."/>
        </authorList>
    </citation>
    <scope>NUCLEOTIDE SEQUENCE [LARGE SCALE GENOMIC DNA]</scope>
</reference>
<dbReference type="KEGG" id="nva:G3M78_08145"/>
<sequence length="175" mass="18681">MNKTVWFQRIFIFALVIGIFGGTAVYAEGVKDSHVSGVAALGGIAHPAVAVPHISGASTPIAAARTNSVVIGDVGQSTKPEKTKTAVSVQPKATEKSKNAPSPKAAAPKVKVREGVQSARNSFSSRKACWAQCESQYKTNVAESCSDLNSVLRKKCRVNFFEERLMCVRNTCKNP</sequence>
<feature type="compositionally biased region" description="Low complexity" evidence="1">
    <location>
        <begin position="99"/>
        <end position="108"/>
    </location>
</feature>
<name>A0A7T0C2U3_9BACT</name>
<accession>A0A7T0C2U3</accession>
<evidence type="ECO:0000313" key="2">
    <source>
        <dbReference type="EMBL" id="QPJ65362.1"/>
    </source>
</evidence>
<evidence type="ECO:0000256" key="1">
    <source>
        <dbReference type="SAM" id="MobiDB-lite"/>
    </source>
</evidence>
<organism evidence="2 3">
    <name type="scientific">Candidatus Nitrohelix vancouverensis</name>
    <dbReference type="NCBI Taxonomy" id="2705534"/>
    <lineage>
        <taxon>Bacteria</taxon>
        <taxon>Pseudomonadati</taxon>
        <taxon>Nitrospinota/Tectimicrobiota group</taxon>
        <taxon>Nitrospinota</taxon>
        <taxon>Nitrospinia</taxon>
        <taxon>Nitrospinales</taxon>
        <taxon>Nitrospinaceae</taxon>
        <taxon>Candidatus Nitrohelix</taxon>
    </lineage>
</organism>
<gene>
    <name evidence="2" type="ORF">G3M78_08145</name>
</gene>
<dbReference type="EMBL" id="CP048620">
    <property type="protein sequence ID" value="QPJ65362.1"/>
    <property type="molecule type" value="Genomic_DNA"/>
</dbReference>
<dbReference type="Proteomes" id="UP000594464">
    <property type="component" value="Chromosome"/>
</dbReference>
<protein>
    <submittedName>
        <fullName evidence="2">Uncharacterized protein</fullName>
    </submittedName>
</protein>
<evidence type="ECO:0000313" key="3">
    <source>
        <dbReference type="Proteomes" id="UP000594464"/>
    </source>
</evidence>